<feature type="transmembrane region" description="Helical" evidence="1">
    <location>
        <begin position="58"/>
        <end position="83"/>
    </location>
</feature>
<dbReference type="AlphaFoldDB" id="A0A7X9X9Z8"/>
<evidence type="ECO:0000313" key="2">
    <source>
        <dbReference type="EMBL" id="NME69164.1"/>
    </source>
</evidence>
<keyword evidence="3" id="KW-1185">Reference proteome</keyword>
<accession>A0A7X9X9Z8</accession>
<reference evidence="2 3" key="1">
    <citation type="submission" date="2020-04" db="EMBL/GenBank/DDBJ databases">
        <title>Flammeovirga sp. SR4, a novel species isolated from seawater.</title>
        <authorList>
            <person name="Wang X."/>
        </authorList>
    </citation>
    <scope>NUCLEOTIDE SEQUENCE [LARGE SCALE GENOMIC DNA]</scope>
    <source>
        <strain evidence="2 3">ATCC 23126</strain>
    </source>
</reference>
<keyword evidence="1" id="KW-0812">Transmembrane</keyword>
<dbReference type="RefSeq" id="WP_169657449.1">
    <property type="nucleotide sequence ID" value="NZ_JABANE010000036.1"/>
</dbReference>
<comment type="caution">
    <text evidence="2">The sequence shown here is derived from an EMBL/GenBank/DDBJ whole genome shotgun (WGS) entry which is preliminary data.</text>
</comment>
<proteinExistence type="predicted"/>
<dbReference type="Proteomes" id="UP000576082">
    <property type="component" value="Unassembled WGS sequence"/>
</dbReference>
<evidence type="ECO:0000313" key="3">
    <source>
        <dbReference type="Proteomes" id="UP000576082"/>
    </source>
</evidence>
<keyword evidence="1" id="KW-0472">Membrane</keyword>
<keyword evidence="1" id="KW-1133">Transmembrane helix</keyword>
<evidence type="ECO:0008006" key="4">
    <source>
        <dbReference type="Google" id="ProtNLM"/>
    </source>
</evidence>
<dbReference type="EMBL" id="JABANE010000036">
    <property type="protein sequence ID" value="NME69164.1"/>
    <property type="molecule type" value="Genomic_DNA"/>
</dbReference>
<gene>
    <name evidence="2" type="ORF">HHU12_14405</name>
</gene>
<name>A0A7X9X9Z8_9BACT</name>
<protein>
    <recommendedName>
        <fullName evidence="4">DUF304 domain-containing protein</fullName>
    </recommendedName>
</protein>
<organism evidence="2 3">
    <name type="scientific">Flammeovirga aprica JL-4</name>
    <dbReference type="NCBI Taxonomy" id="694437"/>
    <lineage>
        <taxon>Bacteria</taxon>
        <taxon>Pseudomonadati</taxon>
        <taxon>Bacteroidota</taxon>
        <taxon>Cytophagia</taxon>
        <taxon>Cytophagales</taxon>
        <taxon>Flammeovirgaceae</taxon>
        <taxon>Flammeovirga</taxon>
    </lineage>
</organism>
<sequence length="175" mass="20688">MVSHKLKITKNKNTFTASYRWFKLYALFLAFFTITWDSFIFAFYYLGLFSNLNIVEKLVIMIFPIFHVLLGIVLTYFTLTLLFNKTELKIENNRLTVRSKPIFTLKRRVSIDINDIDYFFFQKLLGKGVALYVMTKKGKKKKIFTGSVMNDRNVAENLKLELEDYLNIERCLMKG</sequence>
<feature type="transmembrane region" description="Helical" evidence="1">
    <location>
        <begin position="21"/>
        <end position="46"/>
    </location>
</feature>
<evidence type="ECO:0000256" key="1">
    <source>
        <dbReference type="SAM" id="Phobius"/>
    </source>
</evidence>